<evidence type="ECO:0000313" key="1">
    <source>
        <dbReference type="EMBL" id="KAK8395680.1"/>
    </source>
</evidence>
<gene>
    <name evidence="1" type="ORF">O3P69_005640</name>
</gene>
<protein>
    <submittedName>
        <fullName evidence="1">Uncharacterized protein</fullName>
    </submittedName>
</protein>
<reference evidence="1 2" key="1">
    <citation type="submission" date="2023-03" db="EMBL/GenBank/DDBJ databases">
        <title>High-quality genome of Scylla paramamosain provides insights in environmental adaptation.</title>
        <authorList>
            <person name="Zhang L."/>
        </authorList>
    </citation>
    <scope>NUCLEOTIDE SEQUENCE [LARGE SCALE GENOMIC DNA]</scope>
    <source>
        <strain evidence="1">LZ_2023a</strain>
        <tissue evidence="1">Muscle</tissue>
    </source>
</reference>
<dbReference type="AlphaFoldDB" id="A0AAW0U6N2"/>
<keyword evidence="2" id="KW-1185">Reference proteome</keyword>
<dbReference type="EMBL" id="JARAKH010000017">
    <property type="protein sequence ID" value="KAK8395680.1"/>
    <property type="molecule type" value="Genomic_DNA"/>
</dbReference>
<accession>A0AAW0U6N2</accession>
<proteinExistence type="predicted"/>
<comment type="caution">
    <text evidence="1">The sequence shown here is derived from an EMBL/GenBank/DDBJ whole genome shotgun (WGS) entry which is preliminary data.</text>
</comment>
<organism evidence="1 2">
    <name type="scientific">Scylla paramamosain</name>
    <name type="common">Mud crab</name>
    <dbReference type="NCBI Taxonomy" id="85552"/>
    <lineage>
        <taxon>Eukaryota</taxon>
        <taxon>Metazoa</taxon>
        <taxon>Ecdysozoa</taxon>
        <taxon>Arthropoda</taxon>
        <taxon>Crustacea</taxon>
        <taxon>Multicrustacea</taxon>
        <taxon>Malacostraca</taxon>
        <taxon>Eumalacostraca</taxon>
        <taxon>Eucarida</taxon>
        <taxon>Decapoda</taxon>
        <taxon>Pleocyemata</taxon>
        <taxon>Brachyura</taxon>
        <taxon>Eubrachyura</taxon>
        <taxon>Portunoidea</taxon>
        <taxon>Portunidae</taxon>
        <taxon>Portuninae</taxon>
        <taxon>Scylla</taxon>
    </lineage>
</organism>
<sequence length="151" mass="16883">MRLEHQKDLLHYHTCLISRSGDWRGLKLPFCLVSRAARCFLTHGDWGNTLQNLAYHLWSLKIVVVKERSVSEPKSPDEDGCPCACVSGSAGYSQSKMVEAEDELTRDGIKMMYSKVEGFIGSKNTGIMKRTRCGGEQPTVAAWVSAAWELM</sequence>
<name>A0AAW0U6N2_SCYPA</name>
<dbReference type="Proteomes" id="UP001487740">
    <property type="component" value="Unassembled WGS sequence"/>
</dbReference>
<evidence type="ECO:0000313" key="2">
    <source>
        <dbReference type="Proteomes" id="UP001487740"/>
    </source>
</evidence>